<dbReference type="InterPro" id="IPR006594">
    <property type="entry name" value="LisH"/>
</dbReference>
<dbReference type="RefSeq" id="XP_029121264.1">
    <property type="nucleotide sequence ID" value="XM_029265431.1"/>
</dbReference>
<evidence type="ECO:0000256" key="1">
    <source>
        <dbReference type="SAM" id="MobiDB-lite"/>
    </source>
</evidence>
<keyword evidence="2" id="KW-1185">Reference proteome</keyword>
<dbReference type="KEGG" id="egu:105050900"/>
<gene>
    <name evidence="3" type="primary">LOC105050900</name>
</gene>
<dbReference type="GeneID" id="105050900"/>
<accession>A0A8N4F5B5</accession>
<evidence type="ECO:0000313" key="2">
    <source>
        <dbReference type="Proteomes" id="UP000504607"/>
    </source>
</evidence>
<proteinExistence type="predicted"/>
<dbReference type="OrthoDB" id="10354667at2759"/>
<feature type="compositionally biased region" description="Basic and acidic residues" evidence="1">
    <location>
        <begin position="396"/>
        <end position="416"/>
    </location>
</feature>
<feature type="region of interest" description="Disordered" evidence="1">
    <location>
        <begin position="383"/>
        <end position="416"/>
    </location>
</feature>
<reference evidence="3" key="1">
    <citation type="submission" date="2025-08" db="UniProtKB">
        <authorList>
            <consortium name="RefSeq"/>
        </authorList>
    </citation>
    <scope>IDENTIFICATION</scope>
</reference>
<dbReference type="PROSITE" id="PS50896">
    <property type="entry name" value="LISH"/>
    <property type="match status" value="1"/>
</dbReference>
<dbReference type="Proteomes" id="UP000504607">
    <property type="component" value="Chromosome 1"/>
</dbReference>
<sequence length="425" mass="47875">MSSINDRFIREAHRRLNVHLYHYMMRIGLFDLARVFRQQTGLSIEDLEGQPHRNVLFNLSLVIEDILPFIQAQGDPRKCYLRLLPLINGIRNMTMQITPRQGLNLYGYPQPHLPQTGFVQSLPRSMQNTSMGPFVTSNQSLVHHPRPSCPLMSNQMFHPLMSNQQLVCHPQPHQAENAVEQDLLSRVGKKNQLDLNDLPPPVDAVDGKPTLQTCIGCSSMGGVGWLKQPIMLREERAKEDSRKRKHPEQSEFGNVFWGDGITWLGSSSGISSTSTSMSNTQRLSVGNAGQNFPMNYCQEPPPQRSSRWITSSYQLPAIQKDTVRGILQSISNVGGSQKNEFSEKAAVMENPEKNKQVQSACQDVTPADSNIYHYSNSLPLIPDPESHSAVLIPGESSKRHEDNDTDDKPSFPEDYKHQCELLKKV</sequence>
<name>A0A8N4F5B5_ELAGV</name>
<dbReference type="AlphaFoldDB" id="A0A8N4F5B5"/>
<organism evidence="2 3">
    <name type="scientific">Elaeis guineensis var. tenera</name>
    <name type="common">Oil palm</name>
    <dbReference type="NCBI Taxonomy" id="51953"/>
    <lineage>
        <taxon>Eukaryota</taxon>
        <taxon>Viridiplantae</taxon>
        <taxon>Streptophyta</taxon>
        <taxon>Embryophyta</taxon>
        <taxon>Tracheophyta</taxon>
        <taxon>Spermatophyta</taxon>
        <taxon>Magnoliopsida</taxon>
        <taxon>Liliopsida</taxon>
        <taxon>Arecaceae</taxon>
        <taxon>Arecoideae</taxon>
        <taxon>Cocoseae</taxon>
        <taxon>Elaeidinae</taxon>
        <taxon>Elaeis</taxon>
    </lineage>
</organism>
<protein>
    <submittedName>
        <fullName evidence="3">Uncharacterized protein LOC105050900</fullName>
    </submittedName>
</protein>
<evidence type="ECO:0000313" key="3">
    <source>
        <dbReference type="RefSeq" id="XP_029121264.1"/>
    </source>
</evidence>